<name>A0A397S2U2_9MOLU</name>
<dbReference type="Pfam" id="PF13151">
    <property type="entry name" value="DUF3990"/>
    <property type="match status" value="1"/>
</dbReference>
<organism evidence="1 2">
    <name type="scientific">Anaeroplasma bactoclasticum</name>
    <dbReference type="NCBI Taxonomy" id="2088"/>
    <lineage>
        <taxon>Bacteria</taxon>
        <taxon>Bacillati</taxon>
        <taxon>Mycoplasmatota</taxon>
        <taxon>Mollicutes</taxon>
        <taxon>Anaeroplasmatales</taxon>
        <taxon>Anaeroplasmataceae</taxon>
        <taxon>Anaeroplasma</taxon>
    </lineage>
</organism>
<gene>
    <name evidence="1" type="ORF">EI71_00225</name>
</gene>
<dbReference type="EMBL" id="QXEV01000002">
    <property type="protein sequence ID" value="RIA78277.1"/>
    <property type="molecule type" value="Genomic_DNA"/>
</dbReference>
<accession>A0A397S2U2</accession>
<dbReference type="CDD" id="cd00093">
    <property type="entry name" value="HTH_XRE"/>
    <property type="match status" value="1"/>
</dbReference>
<sequence length="295" mass="33901">MDMDNKYLILKDLKVLIEESEDSIDDIAKRAGVSSRTIDNILSGNVTPNNDIVDKIYSCAYDDGYRFNKIKEEIYKETYNEKVLFHGASKMINEIRHDGSRDNCDFGNGFYLGETYSQASSFVYDVPFSSVYAFTIDLNGLKVIEFETDIEWMLLVCYFRKMINEYANNTMVVELLNRIKDVDVIIAPIADNKMFNIMRQFGDGDITTVQAIHSLATSGLGKQFVLKTTKAISHLTQVERLFLSSSERKAISTLMEDRGREIDTKLKLSKREFRGKGQYIDELFKWETLIHSDLN</sequence>
<dbReference type="InParanoid" id="A0A397S2U2"/>
<reference evidence="1 2" key="1">
    <citation type="submission" date="2018-08" db="EMBL/GenBank/DDBJ databases">
        <title>Genomic Encyclopedia of Archaeal and Bacterial Type Strains, Phase II (KMG-II): from individual species to whole genera.</title>
        <authorList>
            <person name="Goeker M."/>
        </authorList>
    </citation>
    <scope>NUCLEOTIDE SEQUENCE [LARGE SCALE GENOMIC DNA]</scope>
    <source>
        <strain evidence="1 2">ATCC 27112</strain>
    </source>
</reference>
<dbReference type="InterPro" id="IPR010982">
    <property type="entry name" value="Lambda_DNA-bd_dom_sf"/>
</dbReference>
<keyword evidence="2" id="KW-1185">Reference proteome</keyword>
<dbReference type="Gene3D" id="1.10.260.40">
    <property type="entry name" value="lambda repressor-like DNA-binding domains"/>
    <property type="match status" value="1"/>
</dbReference>
<protein>
    <submittedName>
        <fullName evidence="1">Uncharacterized protein DUF3990</fullName>
    </submittedName>
</protein>
<dbReference type="PROSITE" id="PS00356">
    <property type="entry name" value="HTH_LACI_1"/>
    <property type="match status" value="1"/>
</dbReference>
<dbReference type="GO" id="GO:0003677">
    <property type="term" value="F:DNA binding"/>
    <property type="evidence" value="ECO:0007669"/>
    <property type="project" value="InterPro"/>
</dbReference>
<dbReference type="Proteomes" id="UP000266506">
    <property type="component" value="Unassembled WGS sequence"/>
</dbReference>
<proteinExistence type="predicted"/>
<evidence type="ECO:0000313" key="2">
    <source>
        <dbReference type="Proteomes" id="UP000266506"/>
    </source>
</evidence>
<dbReference type="InterPro" id="IPR025051">
    <property type="entry name" value="DUF3990"/>
</dbReference>
<evidence type="ECO:0000313" key="1">
    <source>
        <dbReference type="EMBL" id="RIA78277.1"/>
    </source>
</evidence>
<dbReference type="InterPro" id="IPR001387">
    <property type="entry name" value="Cro/C1-type_HTH"/>
</dbReference>
<dbReference type="OrthoDB" id="9813772at2"/>
<dbReference type="AlphaFoldDB" id="A0A397S2U2"/>
<dbReference type="SUPFAM" id="SSF47413">
    <property type="entry name" value="lambda repressor-like DNA-binding domains"/>
    <property type="match status" value="1"/>
</dbReference>
<comment type="caution">
    <text evidence="1">The sequence shown here is derived from an EMBL/GenBank/DDBJ whole genome shotgun (WGS) entry which is preliminary data.</text>
</comment>